<comment type="subcellular location">
    <subcellularLocation>
        <location evidence="1">Cell envelope</location>
    </subcellularLocation>
</comment>
<reference evidence="5" key="1">
    <citation type="submission" date="2023-07" db="EMBL/GenBank/DDBJ databases">
        <title>Genomic Encyclopedia of Type Strains, Phase IV (KMG-IV): sequencing the most valuable type-strain genomes for metagenomic binning, comparative biology and taxonomic classification.</title>
        <authorList>
            <person name="Goeker M."/>
        </authorList>
    </citation>
    <scope>NUCLEOTIDE SEQUENCE</scope>
    <source>
        <strain evidence="5">DSM 21202</strain>
    </source>
</reference>
<gene>
    <name evidence="5" type="ORF">J2S73_003687</name>
</gene>
<dbReference type="PANTHER" id="PTHR32347:SF23">
    <property type="entry name" value="BLL5650 PROTEIN"/>
    <property type="match status" value="1"/>
</dbReference>
<dbReference type="InterPro" id="IPR050465">
    <property type="entry name" value="UPF0194_transport"/>
</dbReference>
<dbReference type="EMBL" id="JAUSUL010000004">
    <property type="protein sequence ID" value="MDQ0317210.1"/>
    <property type="molecule type" value="Genomic_DNA"/>
</dbReference>
<dbReference type="SUPFAM" id="SSF111369">
    <property type="entry name" value="HlyD-like secretion proteins"/>
    <property type="match status" value="1"/>
</dbReference>
<dbReference type="Pfam" id="PF25881">
    <property type="entry name" value="HH_YBHG"/>
    <property type="match status" value="1"/>
</dbReference>
<keyword evidence="2 3" id="KW-0175">Coiled coil</keyword>
<dbReference type="Proteomes" id="UP001229244">
    <property type="component" value="Unassembled WGS sequence"/>
</dbReference>
<dbReference type="InterPro" id="IPR059052">
    <property type="entry name" value="HH_YbhG-like"/>
</dbReference>
<accession>A0AAE3VS63</accession>
<keyword evidence="6" id="KW-1185">Reference proteome</keyword>
<evidence type="ECO:0000256" key="1">
    <source>
        <dbReference type="ARBA" id="ARBA00004196"/>
    </source>
</evidence>
<dbReference type="PANTHER" id="PTHR32347">
    <property type="entry name" value="EFFLUX SYSTEM COMPONENT YKNX-RELATED"/>
    <property type="match status" value="1"/>
</dbReference>
<evidence type="ECO:0000313" key="6">
    <source>
        <dbReference type="Proteomes" id="UP001229244"/>
    </source>
</evidence>
<dbReference type="Gene3D" id="2.40.30.170">
    <property type="match status" value="1"/>
</dbReference>
<evidence type="ECO:0000256" key="3">
    <source>
        <dbReference type="SAM" id="Coils"/>
    </source>
</evidence>
<feature type="coiled-coil region" evidence="3">
    <location>
        <begin position="107"/>
        <end position="198"/>
    </location>
</feature>
<evidence type="ECO:0000256" key="2">
    <source>
        <dbReference type="ARBA" id="ARBA00023054"/>
    </source>
</evidence>
<dbReference type="Gene3D" id="1.10.287.470">
    <property type="entry name" value="Helix hairpin bin"/>
    <property type="match status" value="1"/>
</dbReference>
<feature type="domain" description="YbhG-like alpha-helical hairpin" evidence="4">
    <location>
        <begin position="74"/>
        <end position="200"/>
    </location>
</feature>
<name>A0AAE3VS63_9HYPH</name>
<evidence type="ECO:0000313" key="5">
    <source>
        <dbReference type="EMBL" id="MDQ0317210.1"/>
    </source>
</evidence>
<organism evidence="5 6">
    <name type="scientific">Amorphus orientalis</name>
    <dbReference type="NCBI Taxonomy" id="649198"/>
    <lineage>
        <taxon>Bacteria</taxon>
        <taxon>Pseudomonadati</taxon>
        <taxon>Pseudomonadota</taxon>
        <taxon>Alphaproteobacteria</taxon>
        <taxon>Hyphomicrobiales</taxon>
        <taxon>Amorphaceae</taxon>
        <taxon>Amorphus</taxon>
    </lineage>
</organism>
<sequence>MKRAPVLVLVVALAVGGGFYAWQRLGAPEAPVLTGYVEGDPLYFAAPEAGPLARLSVSQGDRVGEADPLFAVDPDRLQARLRQAEANRNAAAARLADTRKGRRPVELAIIEAEREAAEAQMTQAKAELARTRPLVARNVSPQAALDNAQAAYDTAVAHRKQAQKNLEAARLGEREDRIRAARAELDAAEAAIAEIQVQLAELNPAAPVAARVEDVFFRPGEWVPAGRPVLSLLPDERVRIRFFVPEAEVARYRPGEPVTFSCDGCGPPRQAEISYVSPRAEFTPPVIYSRSSRQKLVFLVEAKPDDPGTLAPGLPVDVTPIGDSR</sequence>
<evidence type="ECO:0000259" key="4">
    <source>
        <dbReference type="Pfam" id="PF25881"/>
    </source>
</evidence>
<protein>
    <submittedName>
        <fullName evidence="5">HlyD family secretion protein</fullName>
    </submittedName>
</protein>
<dbReference type="RefSeq" id="WP_306887111.1">
    <property type="nucleotide sequence ID" value="NZ_JAUSUL010000004.1"/>
</dbReference>
<comment type="caution">
    <text evidence="5">The sequence shown here is derived from an EMBL/GenBank/DDBJ whole genome shotgun (WGS) entry which is preliminary data.</text>
</comment>
<proteinExistence type="predicted"/>
<dbReference type="GO" id="GO:0030313">
    <property type="term" value="C:cell envelope"/>
    <property type="evidence" value="ECO:0007669"/>
    <property type="project" value="UniProtKB-SubCell"/>
</dbReference>
<dbReference type="AlphaFoldDB" id="A0AAE3VS63"/>